<dbReference type="AlphaFoldDB" id="A0A6H2GSZ8"/>
<feature type="region of interest" description="Disordered" evidence="1">
    <location>
        <begin position="100"/>
        <end position="119"/>
    </location>
</feature>
<evidence type="ECO:0000313" key="2">
    <source>
        <dbReference type="EMBL" id="QJC50479.1"/>
    </source>
</evidence>
<dbReference type="GO" id="GO:0003700">
    <property type="term" value="F:DNA-binding transcription factor activity"/>
    <property type="evidence" value="ECO:0007669"/>
    <property type="project" value="InterPro"/>
</dbReference>
<dbReference type="KEGG" id="palr:HGI30_01985"/>
<protein>
    <recommendedName>
        <fullName evidence="4">Transcriptional repressor</fullName>
    </recommendedName>
</protein>
<keyword evidence="3" id="KW-1185">Reference proteome</keyword>
<feature type="compositionally biased region" description="Low complexity" evidence="1">
    <location>
        <begin position="10"/>
        <end position="22"/>
    </location>
</feature>
<gene>
    <name evidence="2" type="ORF">HGI30_01985</name>
</gene>
<dbReference type="Pfam" id="PF01475">
    <property type="entry name" value="FUR"/>
    <property type="match status" value="1"/>
</dbReference>
<dbReference type="RefSeq" id="WP_168906156.1">
    <property type="nucleotide sequence ID" value="NZ_CP051428.1"/>
</dbReference>
<feature type="region of interest" description="Disordered" evidence="1">
    <location>
        <begin position="1"/>
        <end position="22"/>
    </location>
</feature>
<dbReference type="SUPFAM" id="SSF46785">
    <property type="entry name" value="Winged helix' DNA-binding domain"/>
    <property type="match status" value="1"/>
</dbReference>
<evidence type="ECO:0000313" key="3">
    <source>
        <dbReference type="Proteomes" id="UP000502136"/>
    </source>
</evidence>
<name>A0A6H2GSZ8_9BACL</name>
<dbReference type="EMBL" id="CP051428">
    <property type="protein sequence ID" value="QJC50479.1"/>
    <property type="molecule type" value="Genomic_DNA"/>
</dbReference>
<proteinExistence type="predicted"/>
<reference evidence="2 3" key="1">
    <citation type="submission" date="2020-04" db="EMBL/GenBank/DDBJ databases">
        <title>Novel Paenibacillus strain UniB2 isolated from commercial digestive syrup.</title>
        <authorList>
            <person name="Thorat V."/>
            <person name="Kirdat K."/>
            <person name="Tiwarekar B."/>
            <person name="Yadav A."/>
        </authorList>
    </citation>
    <scope>NUCLEOTIDE SEQUENCE [LARGE SCALE GENOMIC DNA]</scope>
    <source>
        <strain evidence="2 3">UniB2</strain>
    </source>
</reference>
<dbReference type="InterPro" id="IPR002481">
    <property type="entry name" value="FUR"/>
</dbReference>
<dbReference type="Gene3D" id="1.10.10.10">
    <property type="entry name" value="Winged helix-like DNA-binding domain superfamily/Winged helix DNA-binding domain"/>
    <property type="match status" value="1"/>
</dbReference>
<dbReference type="InterPro" id="IPR036388">
    <property type="entry name" value="WH-like_DNA-bd_sf"/>
</dbReference>
<dbReference type="Proteomes" id="UP000502136">
    <property type="component" value="Chromosome"/>
</dbReference>
<dbReference type="InterPro" id="IPR036390">
    <property type="entry name" value="WH_DNA-bd_sf"/>
</dbReference>
<evidence type="ECO:0008006" key="4">
    <source>
        <dbReference type="Google" id="ProtNLM"/>
    </source>
</evidence>
<evidence type="ECO:0000256" key="1">
    <source>
        <dbReference type="SAM" id="MobiDB-lite"/>
    </source>
</evidence>
<sequence length="119" mass="12913">MAIAPTRRNAAPSPLSPAAPSSCRLQEAVAQIEARGIRLNPQRYALLEYIYTADTSATVEQLVRELQASGHGHGRGAGATAVYSQLRVFERMGLVRETRRDGEVPRYGPALARNSRPAV</sequence>
<organism evidence="2 3">
    <name type="scientific">Paenibacillus albicereus</name>
    <dbReference type="NCBI Taxonomy" id="2726185"/>
    <lineage>
        <taxon>Bacteria</taxon>
        <taxon>Bacillati</taxon>
        <taxon>Bacillota</taxon>
        <taxon>Bacilli</taxon>
        <taxon>Bacillales</taxon>
        <taxon>Paenibacillaceae</taxon>
        <taxon>Paenibacillus</taxon>
    </lineage>
</organism>
<accession>A0A6H2GSZ8</accession>